<dbReference type="OrthoDB" id="6080404at2759"/>
<dbReference type="InParanoid" id="K1W5T2"/>
<keyword evidence="4" id="KW-1185">Reference proteome</keyword>
<name>K1W5T2_MARBU</name>
<dbReference type="KEGG" id="mbe:MBM_09606"/>
<sequence length="133" mass="14136">MGWVAASADEYLAITGANIHSLIQYLMIEKGVYTELAKANADAARGLNLKMTIWNTDAQAGGEGGSKGAGMGGIDSIRNIYEMLPTLMSTTNEQTSVTLPEWQSGKLANQISEGEVSDKQFSGKKLNGINGNH</sequence>
<evidence type="ECO:0000256" key="1">
    <source>
        <dbReference type="RuleBase" id="RU366054"/>
    </source>
</evidence>
<dbReference type="Proteomes" id="UP000006753">
    <property type="component" value="Unassembled WGS sequence"/>
</dbReference>
<dbReference type="STRING" id="1072389.K1W5T2"/>
<evidence type="ECO:0000256" key="2">
    <source>
        <dbReference type="SAM" id="MobiDB-lite"/>
    </source>
</evidence>
<dbReference type="InterPro" id="IPR027705">
    <property type="entry name" value="Flotillin_fam"/>
</dbReference>
<dbReference type="PANTHER" id="PTHR13806:SF31">
    <property type="entry name" value="FLOTILLIN-LIKE PROTEIN 1-RELATED"/>
    <property type="match status" value="1"/>
</dbReference>
<dbReference type="eggNOG" id="KOG2668">
    <property type="taxonomic scope" value="Eukaryota"/>
</dbReference>
<dbReference type="PANTHER" id="PTHR13806">
    <property type="entry name" value="FLOTILLIN-RELATED"/>
    <property type="match status" value="1"/>
</dbReference>
<organism evidence="3 4">
    <name type="scientific">Marssonina brunnea f. sp. multigermtubi (strain MB_m1)</name>
    <name type="common">Marssonina leaf spot fungus</name>
    <dbReference type="NCBI Taxonomy" id="1072389"/>
    <lineage>
        <taxon>Eukaryota</taxon>
        <taxon>Fungi</taxon>
        <taxon>Dikarya</taxon>
        <taxon>Ascomycota</taxon>
        <taxon>Pezizomycotina</taxon>
        <taxon>Leotiomycetes</taxon>
        <taxon>Helotiales</taxon>
        <taxon>Drepanopezizaceae</taxon>
        <taxon>Drepanopeziza</taxon>
    </lineage>
</organism>
<reference evidence="3 4" key="1">
    <citation type="journal article" date="2012" name="BMC Genomics">
        <title>Sequencing the genome of Marssonina brunnea reveals fungus-poplar co-evolution.</title>
        <authorList>
            <person name="Zhu S."/>
            <person name="Cao Y.-Z."/>
            <person name="Jiang C."/>
            <person name="Tan B.-Y."/>
            <person name="Wang Z."/>
            <person name="Feng S."/>
            <person name="Zhang L."/>
            <person name="Su X.-H."/>
            <person name="Brejova B."/>
            <person name="Vinar T."/>
            <person name="Xu M."/>
            <person name="Wang M.-X."/>
            <person name="Zhang S.-G."/>
            <person name="Huang M.-R."/>
            <person name="Wu R."/>
            <person name="Zhou Y."/>
        </authorList>
    </citation>
    <scope>NUCLEOTIDE SEQUENCE [LARGE SCALE GENOMIC DNA]</scope>
    <source>
        <strain evidence="3 4">MB_m1</strain>
    </source>
</reference>
<dbReference type="AlphaFoldDB" id="K1W5T2"/>
<gene>
    <name evidence="3" type="ORF">MBM_09606</name>
</gene>
<dbReference type="EMBL" id="JH921460">
    <property type="protein sequence ID" value="EKD12285.1"/>
    <property type="molecule type" value="Genomic_DNA"/>
</dbReference>
<comment type="similarity">
    <text evidence="1">Belongs to the band 7/mec-2 family. Flotillin subfamily.</text>
</comment>
<feature type="region of interest" description="Disordered" evidence="2">
    <location>
        <begin position="111"/>
        <end position="133"/>
    </location>
</feature>
<accession>K1W5T2</accession>
<evidence type="ECO:0000313" key="3">
    <source>
        <dbReference type="EMBL" id="EKD12285.1"/>
    </source>
</evidence>
<evidence type="ECO:0000313" key="4">
    <source>
        <dbReference type="Proteomes" id="UP000006753"/>
    </source>
</evidence>
<protein>
    <submittedName>
        <fullName evidence="3">SPFH domain/Band 7 family protein</fullName>
    </submittedName>
</protein>
<dbReference type="GO" id="GO:0005886">
    <property type="term" value="C:plasma membrane"/>
    <property type="evidence" value="ECO:0007669"/>
    <property type="project" value="TreeGrafter"/>
</dbReference>
<dbReference type="GeneID" id="18765541"/>
<proteinExistence type="inferred from homology"/>
<dbReference type="HOGENOM" id="CLU_1907152_0_0_1"/>